<sequence>MDLTNTTIVPEITPLFLTMTTSSIIAFFICVMVVITAGGNVLVIISFATQRSLRNFSDYLILNLAVSDFIIGSVSIPFYAPYVLTGTWHIGHALCLFWLVVDYVTPAASTYNICVISLDRYIQIAHPFWARRHRTSTMLIVFVLIPWLIPALVYMPLILLWEPISGNISMPSGQCFVPYYDNTPVLSFSVVFEFVIPFIIVGLLNMMVYVSVRKRSRGLQGLTATNNISVPPGSLTDRDPSTSVYVNSSPDPTSNHQTQTNGLHITAPAVRTLANFRRDKKAARSLFTIVFVFGLCWIPYEIASLIRSVCFDCVGSVEFEITFWILWFNSTINPFLYPFLHSRYRKAFVKLIKCSRASVRVYPIG</sequence>
<evidence type="ECO:0000256" key="9">
    <source>
        <dbReference type="RuleBase" id="RU000688"/>
    </source>
</evidence>
<feature type="transmembrane region" description="Helical" evidence="10">
    <location>
        <begin position="24"/>
        <end position="48"/>
    </location>
</feature>
<evidence type="ECO:0000256" key="8">
    <source>
        <dbReference type="ARBA" id="ARBA00023224"/>
    </source>
</evidence>
<evidence type="ECO:0000256" key="1">
    <source>
        <dbReference type="ARBA" id="ARBA00004651"/>
    </source>
</evidence>
<accession>A0ABD3W4X1</accession>
<feature type="transmembrane region" description="Helical" evidence="10">
    <location>
        <begin position="96"/>
        <end position="118"/>
    </location>
</feature>
<evidence type="ECO:0000256" key="3">
    <source>
        <dbReference type="ARBA" id="ARBA00022692"/>
    </source>
</evidence>
<dbReference type="PANTHER" id="PTHR24248">
    <property type="entry name" value="ADRENERGIC RECEPTOR-RELATED G-PROTEIN COUPLED RECEPTOR"/>
    <property type="match status" value="1"/>
</dbReference>
<dbReference type="EMBL" id="JBJQND010000008">
    <property type="protein sequence ID" value="KAL3868889.1"/>
    <property type="molecule type" value="Genomic_DNA"/>
</dbReference>
<dbReference type="SMART" id="SM01381">
    <property type="entry name" value="7TM_GPCR_Srsx"/>
    <property type="match status" value="1"/>
</dbReference>
<feature type="transmembrane region" description="Helical" evidence="10">
    <location>
        <begin position="321"/>
        <end position="340"/>
    </location>
</feature>
<dbReference type="InterPro" id="IPR000276">
    <property type="entry name" value="GPCR_Rhodpsn"/>
</dbReference>
<dbReference type="Gene3D" id="1.20.1070.10">
    <property type="entry name" value="Rhodopsin 7-helix transmembrane proteins"/>
    <property type="match status" value="1"/>
</dbReference>
<evidence type="ECO:0000256" key="2">
    <source>
        <dbReference type="ARBA" id="ARBA00022475"/>
    </source>
</evidence>
<evidence type="ECO:0000313" key="13">
    <source>
        <dbReference type="Proteomes" id="UP001634394"/>
    </source>
</evidence>
<dbReference type="PROSITE" id="PS50262">
    <property type="entry name" value="G_PROTEIN_RECEP_F1_2"/>
    <property type="match status" value="1"/>
</dbReference>
<evidence type="ECO:0000256" key="10">
    <source>
        <dbReference type="SAM" id="Phobius"/>
    </source>
</evidence>
<organism evidence="12 13">
    <name type="scientific">Sinanodonta woodiana</name>
    <name type="common">Chinese pond mussel</name>
    <name type="synonym">Anodonta woodiana</name>
    <dbReference type="NCBI Taxonomy" id="1069815"/>
    <lineage>
        <taxon>Eukaryota</taxon>
        <taxon>Metazoa</taxon>
        <taxon>Spiralia</taxon>
        <taxon>Lophotrochozoa</taxon>
        <taxon>Mollusca</taxon>
        <taxon>Bivalvia</taxon>
        <taxon>Autobranchia</taxon>
        <taxon>Heteroconchia</taxon>
        <taxon>Palaeoheterodonta</taxon>
        <taxon>Unionida</taxon>
        <taxon>Unionoidea</taxon>
        <taxon>Unionidae</taxon>
        <taxon>Unioninae</taxon>
        <taxon>Sinanodonta</taxon>
    </lineage>
</organism>
<dbReference type="SUPFAM" id="SSF81321">
    <property type="entry name" value="Family A G protein-coupled receptor-like"/>
    <property type="match status" value="1"/>
</dbReference>
<comment type="caution">
    <text evidence="12">The sequence shown here is derived from an EMBL/GenBank/DDBJ whole genome shotgun (WGS) entry which is preliminary data.</text>
</comment>
<keyword evidence="6 10" id="KW-0472">Membrane</keyword>
<keyword evidence="2" id="KW-1003">Cell membrane</keyword>
<dbReference type="GO" id="GO:0005886">
    <property type="term" value="C:plasma membrane"/>
    <property type="evidence" value="ECO:0007669"/>
    <property type="project" value="UniProtKB-SubCell"/>
</dbReference>
<evidence type="ECO:0000256" key="6">
    <source>
        <dbReference type="ARBA" id="ARBA00023136"/>
    </source>
</evidence>
<protein>
    <recommendedName>
        <fullName evidence="11">G-protein coupled receptors family 1 profile domain-containing protein</fullName>
    </recommendedName>
</protein>
<evidence type="ECO:0000313" key="12">
    <source>
        <dbReference type="EMBL" id="KAL3868889.1"/>
    </source>
</evidence>
<dbReference type="PROSITE" id="PS00237">
    <property type="entry name" value="G_PROTEIN_RECEP_F1_1"/>
    <property type="match status" value="1"/>
</dbReference>
<evidence type="ECO:0000256" key="5">
    <source>
        <dbReference type="ARBA" id="ARBA00023040"/>
    </source>
</evidence>
<dbReference type="Pfam" id="PF00001">
    <property type="entry name" value="7tm_1"/>
    <property type="match status" value="1"/>
</dbReference>
<keyword evidence="13" id="KW-1185">Reference proteome</keyword>
<dbReference type="PANTHER" id="PTHR24248:SF120">
    <property type="entry name" value="G-PROTEIN COUPLED RECEPTORS FAMILY 1 PROFILE DOMAIN-CONTAINING PROTEIN"/>
    <property type="match status" value="1"/>
</dbReference>
<feature type="domain" description="G-protein coupled receptors family 1 profile" evidence="11">
    <location>
        <begin position="39"/>
        <end position="337"/>
    </location>
</feature>
<feature type="transmembrane region" description="Helical" evidence="10">
    <location>
        <begin position="286"/>
        <end position="309"/>
    </location>
</feature>
<proteinExistence type="inferred from homology"/>
<gene>
    <name evidence="12" type="ORF">ACJMK2_041645</name>
</gene>
<comment type="similarity">
    <text evidence="9">Belongs to the G-protein coupled receptor 1 family.</text>
</comment>
<keyword evidence="7 9" id="KW-0675">Receptor</keyword>
<keyword evidence="3 9" id="KW-0812">Transmembrane</keyword>
<feature type="transmembrane region" description="Helical" evidence="10">
    <location>
        <begin position="186"/>
        <end position="210"/>
    </location>
</feature>
<reference evidence="12 13" key="1">
    <citation type="submission" date="2024-11" db="EMBL/GenBank/DDBJ databases">
        <title>Chromosome-level genome assembly of the freshwater bivalve Anodonta woodiana.</title>
        <authorList>
            <person name="Chen X."/>
        </authorList>
    </citation>
    <scope>NUCLEOTIDE SEQUENCE [LARGE SCALE GENOMIC DNA]</scope>
    <source>
        <strain evidence="12">MN2024</strain>
        <tissue evidence="12">Gills</tissue>
    </source>
</reference>
<dbReference type="Proteomes" id="UP001634394">
    <property type="component" value="Unassembled WGS sequence"/>
</dbReference>
<evidence type="ECO:0000259" key="11">
    <source>
        <dbReference type="PROSITE" id="PS50262"/>
    </source>
</evidence>
<keyword evidence="5 9" id="KW-0297">G-protein coupled receptor</keyword>
<name>A0ABD3W4X1_SINWO</name>
<comment type="subcellular location">
    <subcellularLocation>
        <location evidence="1">Cell membrane</location>
        <topology evidence="1">Multi-pass membrane protein</topology>
    </subcellularLocation>
</comment>
<feature type="transmembrane region" description="Helical" evidence="10">
    <location>
        <begin position="139"/>
        <end position="161"/>
    </location>
</feature>
<dbReference type="PRINTS" id="PR00237">
    <property type="entry name" value="GPCRRHODOPSN"/>
</dbReference>
<keyword evidence="8 9" id="KW-0807">Transducer</keyword>
<dbReference type="GO" id="GO:0004930">
    <property type="term" value="F:G protein-coupled receptor activity"/>
    <property type="evidence" value="ECO:0007669"/>
    <property type="project" value="UniProtKB-KW"/>
</dbReference>
<evidence type="ECO:0000256" key="4">
    <source>
        <dbReference type="ARBA" id="ARBA00022989"/>
    </source>
</evidence>
<keyword evidence="4 10" id="KW-1133">Transmembrane helix</keyword>
<dbReference type="AlphaFoldDB" id="A0ABD3W4X1"/>
<feature type="transmembrane region" description="Helical" evidence="10">
    <location>
        <begin position="60"/>
        <end position="84"/>
    </location>
</feature>
<evidence type="ECO:0000256" key="7">
    <source>
        <dbReference type="ARBA" id="ARBA00023170"/>
    </source>
</evidence>
<dbReference type="InterPro" id="IPR017452">
    <property type="entry name" value="GPCR_Rhodpsn_7TM"/>
</dbReference>